<comment type="caution">
    <text evidence="3">The sequence shown here is derived from an EMBL/GenBank/DDBJ whole genome shotgun (WGS) entry which is preliminary data.</text>
</comment>
<keyword evidence="4" id="KW-1185">Reference proteome</keyword>
<proteinExistence type="predicted"/>
<dbReference type="GO" id="GO:0005829">
    <property type="term" value="C:cytosol"/>
    <property type="evidence" value="ECO:0007669"/>
    <property type="project" value="TreeGrafter"/>
</dbReference>
<dbReference type="Proteomes" id="UP000487929">
    <property type="component" value="Unassembled WGS sequence"/>
</dbReference>
<feature type="domain" description="Integrase catalytic" evidence="2">
    <location>
        <begin position="157"/>
        <end position="259"/>
    </location>
</feature>
<dbReference type="GO" id="GO:0032196">
    <property type="term" value="P:transposition"/>
    <property type="evidence" value="ECO:0007669"/>
    <property type="project" value="TreeGrafter"/>
</dbReference>
<evidence type="ECO:0000256" key="1">
    <source>
        <dbReference type="ARBA" id="ARBA00023172"/>
    </source>
</evidence>
<dbReference type="Pfam" id="PF00665">
    <property type="entry name" value="rve"/>
    <property type="match status" value="1"/>
</dbReference>
<dbReference type="SUPFAM" id="SSF53098">
    <property type="entry name" value="Ribonuclease H-like"/>
    <property type="match status" value="1"/>
</dbReference>
<accession>A0A7X4W5P2</accession>
<organism evidence="3 4">
    <name type="scientific">Halomonas alimentaria</name>
    <dbReference type="NCBI Taxonomy" id="147248"/>
    <lineage>
        <taxon>Bacteria</taxon>
        <taxon>Pseudomonadati</taxon>
        <taxon>Pseudomonadota</taxon>
        <taxon>Gammaproteobacteria</taxon>
        <taxon>Oceanospirillales</taxon>
        <taxon>Halomonadaceae</taxon>
        <taxon>Halomonas</taxon>
    </lineage>
</organism>
<sequence length="272" mass="30834">MTLAERETISRGIATGQSFRRIAQQLGRSVSTVSREVARHGGRDRYRASTADEAAWEQAKRPKVCHLETAPELRHLVAEKLALQWSPEQISGWLKLRFPRDRRMQVSHETIYRSLYIQARGVLKKELIQHLRSKRMMRRSKLATSQPRGQIRDAVSIRERPPEAEERAIPGHWEGDLITGARNSHIATLVERHSRFTMLVQVDGKDTTSVIAGLVREAQRLPAALRGSLTWDRGTELAAHKDFTVATDIQVYFCDPQSPCPHCQASWSVSGC</sequence>
<evidence type="ECO:0000313" key="4">
    <source>
        <dbReference type="Proteomes" id="UP000487929"/>
    </source>
</evidence>
<protein>
    <submittedName>
        <fullName evidence="3">IS30 family transposase</fullName>
    </submittedName>
</protein>
<dbReference type="PROSITE" id="PS50994">
    <property type="entry name" value="INTEGRASE"/>
    <property type="match status" value="1"/>
</dbReference>
<dbReference type="InterPro" id="IPR051917">
    <property type="entry name" value="Transposase-Integrase"/>
</dbReference>
<dbReference type="GO" id="GO:0006310">
    <property type="term" value="P:DNA recombination"/>
    <property type="evidence" value="ECO:0007669"/>
    <property type="project" value="UniProtKB-KW"/>
</dbReference>
<dbReference type="InterPro" id="IPR001584">
    <property type="entry name" value="Integrase_cat-core"/>
</dbReference>
<evidence type="ECO:0000313" key="3">
    <source>
        <dbReference type="EMBL" id="NAW34725.1"/>
    </source>
</evidence>
<dbReference type="PANTHER" id="PTHR10948">
    <property type="entry name" value="TRANSPOSASE"/>
    <property type="match status" value="1"/>
</dbReference>
<keyword evidence="1" id="KW-0233">DNA recombination</keyword>
<dbReference type="InterPro" id="IPR012337">
    <property type="entry name" value="RNaseH-like_sf"/>
</dbReference>
<dbReference type="GO" id="GO:0004803">
    <property type="term" value="F:transposase activity"/>
    <property type="evidence" value="ECO:0007669"/>
    <property type="project" value="TreeGrafter"/>
</dbReference>
<dbReference type="InterPro" id="IPR053392">
    <property type="entry name" value="Transposase_IS30-like"/>
</dbReference>
<dbReference type="InterPro" id="IPR025246">
    <property type="entry name" value="IS30-like_HTH"/>
</dbReference>
<dbReference type="GO" id="GO:0015074">
    <property type="term" value="P:DNA integration"/>
    <property type="evidence" value="ECO:0007669"/>
    <property type="project" value="InterPro"/>
</dbReference>
<dbReference type="AlphaFoldDB" id="A0A7X4W5P2"/>
<reference evidence="3 4" key="1">
    <citation type="submission" date="2019-12" db="EMBL/GenBank/DDBJ databases">
        <title>Draft genome sequencing of Halomonas alimentaria DSM 15356.</title>
        <authorList>
            <person name="Pandiyan K."/>
            <person name="Kushwaha P."/>
            <person name="Gowdham M."/>
            <person name="Chakdar H."/>
            <person name="Singh A."/>
            <person name="Kumar M."/>
            <person name="Saxena A.K."/>
        </authorList>
    </citation>
    <scope>NUCLEOTIDE SEQUENCE [LARGE SCALE GENOMIC DNA]</scope>
    <source>
        <strain evidence="3 4">DSM 15356</strain>
    </source>
</reference>
<dbReference type="Pfam" id="PF13936">
    <property type="entry name" value="HTH_38"/>
    <property type="match status" value="1"/>
</dbReference>
<dbReference type="PANTHER" id="PTHR10948:SF23">
    <property type="entry name" value="TRANSPOSASE INSI FOR INSERTION SEQUENCE ELEMENT IS30A-RELATED"/>
    <property type="match status" value="1"/>
</dbReference>
<gene>
    <name evidence="3" type="ORF">GRB96_09890</name>
</gene>
<evidence type="ECO:0000259" key="2">
    <source>
        <dbReference type="PROSITE" id="PS50994"/>
    </source>
</evidence>
<dbReference type="EMBL" id="WUTT01000001">
    <property type="protein sequence ID" value="NAW34725.1"/>
    <property type="molecule type" value="Genomic_DNA"/>
</dbReference>
<name>A0A7X4W5P2_9GAMM</name>
<dbReference type="OrthoDB" id="9803231at2"/>
<dbReference type="NCBIfam" id="NF033563">
    <property type="entry name" value="transpos_IS30"/>
    <property type="match status" value="1"/>
</dbReference>
<dbReference type="RefSeq" id="WP_161431983.1">
    <property type="nucleotide sequence ID" value="NZ_WUTT01000001.1"/>
</dbReference>